<gene>
    <name evidence="2" type="ordered locus">tsl1936</name>
</gene>
<name>Q8DHL3_THEVB</name>
<dbReference type="PANTHER" id="PTHR34215">
    <property type="entry name" value="BLL0784 PROTEIN"/>
    <property type="match status" value="1"/>
</dbReference>
<reference evidence="2 3" key="1">
    <citation type="journal article" date="2002" name="DNA Res.">
        <title>Complete genome structure of the thermophilic cyanobacterium Thermosynechococcus elongatus BP-1.</title>
        <authorList>
            <person name="Nakamura Y."/>
            <person name="Kaneko T."/>
            <person name="Sato S."/>
            <person name="Ikeuchi M."/>
            <person name="Katoh H."/>
            <person name="Sasamoto S."/>
            <person name="Watanabe A."/>
            <person name="Iriguchi M."/>
            <person name="Kawashima K."/>
            <person name="Kimura T."/>
            <person name="Kishida Y."/>
            <person name="Kiyokawa C."/>
            <person name="Kohara M."/>
            <person name="Matsumoto M."/>
            <person name="Matsuno A."/>
            <person name="Nakazaki N."/>
            <person name="Shimpo S."/>
            <person name="Sugimoto M."/>
            <person name="Takeuchi C."/>
            <person name="Yamada M."/>
            <person name="Tabata S."/>
        </authorList>
    </citation>
    <scope>NUCLEOTIDE SEQUENCE [LARGE SCALE GENOMIC DNA]</scope>
    <source>
        <strain evidence="3">IAM M-273 / NIES-2133 / BP-1</strain>
    </source>
</reference>
<dbReference type="PANTHER" id="PTHR34215:SF1">
    <property type="entry name" value="YLXR DOMAIN-CONTAINING PROTEIN"/>
    <property type="match status" value="1"/>
</dbReference>
<feature type="domain" description="YlxR" evidence="1">
    <location>
        <begin position="7"/>
        <end position="78"/>
    </location>
</feature>
<dbReference type="EMBL" id="BA000039">
    <property type="protein sequence ID" value="BAC09488.1"/>
    <property type="molecule type" value="Genomic_DNA"/>
</dbReference>
<evidence type="ECO:0000313" key="2">
    <source>
        <dbReference type="EMBL" id="BAC09488.1"/>
    </source>
</evidence>
<evidence type="ECO:0000313" key="3">
    <source>
        <dbReference type="Proteomes" id="UP000000440"/>
    </source>
</evidence>
<dbReference type="Pfam" id="PF04296">
    <property type="entry name" value="YlxR"/>
    <property type="match status" value="1"/>
</dbReference>
<dbReference type="InterPro" id="IPR035931">
    <property type="entry name" value="YlxR-like_sf"/>
</dbReference>
<dbReference type="EnsemblBacteria" id="BAC09488">
    <property type="protein sequence ID" value="BAC09488"/>
    <property type="gene ID" value="BAC09488"/>
</dbReference>
<protein>
    <submittedName>
        <fullName evidence="2">Tsl1936 protein</fullName>
    </submittedName>
</protein>
<dbReference type="Proteomes" id="UP000000440">
    <property type="component" value="Chromosome"/>
</dbReference>
<organism evidence="2 3">
    <name type="scientific">Thermosynechococcus vestitus (strain NIES-2133 / IAM M-273 / BP-1)</name>
    <dbReference type="NCBI Taxonomy" id="197221"/>
    <lineage>
        <taxon>Bacteria</taxon>
        <taxon>Bacillati</taxon>
        <taxon>Cyanobacteriota</taxon>
        <taxon>Cyanophyceae</taxon>
        <taxon>Acaryochloridales</taxon>
        <taxon>Thermosynechococcaceae</taxon>
        <taxon>Thermosynechococcus</taxon>
    </lineage>
</organism>
<evidence type="ECO:0000259" key="1">
    <source>
        <dbReference type="Pfam" id="PF04296"/>
    </source>
</evidence>
<dbReference type="InterPro" id="IPR007393">
    <property type="entry name" value="YlxR_dom"/>
</dbReference>
<proteinExistence type="predicted"/>
<dbReference type="Gene3D" id="3.30.1230.10">
    <property type="entry name" value="YlxR-like"/>
    <property type="match status" value="1"/>
</dbReference>
<dbReference type="SUPFAM" id="SSF64376">
    <property type="entry name" value="YlxR-like"/>
    <property type="match status" value="1"/>
</dbReference>
<dbReference type="PATRIC" id="fig|197221.4.peg.2024"/>
<dbReference type="STRING" id="197221.gene:10748543"/>
<accession>Q8DHL3</accession>
<dbReference type="InterPro" id="IPR037465">
    <property type="entry name" value="YlxR"/>
</dbReference>
<keyword evidence="3" id="KW-1185">Reference proteome</keyword>
<dbReference type="eggNOG" id="COG2740">
    <property type="taxonomic scope" value="Bacteria"/>
</dbReference>
<sequence length="88" mass="10271">MMSVPQRRCVSCGRVADRSEFWRIVRCWPDQKVQLDRGMGRSAYLCPTAECLRVAKQKKRLARSLRCPIPEEIFTTLAARLDVHRNHD</sequence>
<dbReference type="AlphaFoldDB" id="Q8DHL3"/>
<dbReference type="KEGG" id="tel:tsl1936"/>